<evidence type="ECO:0000256" key="21">
    <source>
        <dbReference type="ARBA" id="ARBA00022990"/>
    </source>
</evidence>
<evidence type="ECO:0000256" key="10">
    <source>
        <dbReference type="ARBA" id="ARBA00022617"/>
    </source>
</evidence>
<evidence type="ECO:0000256" key="8">
    <source>
        <dbReference type="ARBA" id="ARBA00010617"/>
    </source>
</evidence>
<keyword evidence="18" id="KW-0744">Spermatogenesis</keyword>
<evidence type="ECO:0000256" key="7">
    <source>
        <dbReference type="ARBA" id="ARBA00009463"/>
    </source>
</evidence>
<evidence type="ECO:0000256" key="9">
    <source>
        <dbReference type="ARBA" id="ARBA00013000"/>
    </source>
</evidence>
<dbReference type="GO" id="GO:0005506">
    <property type="term" value="F:iron ion binding"/>
    <property type="evidence" value="ECO:0007669"/>
    <property type="project" value="InterPro"/>
</dbReference>
<comment type="catalytic activity">
    <reaction evidence="31">
        <text>a (3S)-3-hydroxyacyl-CoA + NAD(+) = a 3-oxoacyl-CoA + NADH + H(+)</text>
        <dbReference type="Rhea" id="RHEA:22432"/>
        <dbReference type="ChEBI" id="CHEBI:15378"/>
        <dbReference type="ChEBI" id="CHEBI:57318"/>
        <dbReference type="ChEBI" id="CHEBI:57540"/>
        <dbReference type="ChEBI" id="CHEBI:57945"/>
        <dbReference type="ChEBI" id="CHEBI:90726"/>
        <dbReference type="EC" id="1.1.1.35"/>
    </reaction>
</comment>
<evidence type="ECO:0000256" key="11">
    <source>
        <dbReference type="ARBA" id="ARBA00022692"/>
    </source>
</evidence>
<dbReference type="EC" id="1.1.1.35" evidence="9"/>
<dbReference type="GO" id="GO:0005759">
    <property type="term" value="C:mitochondrial matrix"/>
    <property type="evidence" value="ECO:0007669"/>
    <property type="project" value="UniProtKB-SubCell"/>
</dbReference>
<evidence type="ECO:0000259" key="49">
    <source>
        <dbReference type="Pfam" id="PF00725"/>
    </source>
</evidence>
<evidence type="ECO:0000256" key="16">
    <source>
        <dbReference type="ARBA" id="ARBA00022832"/>
    </source>
</evidence>
<evidence type="ECO:0000256" key="6">
    <source>
        <dbReference type="ARBA" id="ARBA00005005"/>
    </source>
</evidence>
<proteinExistence type="inferred from homology"/>
<feature type="domain" description="3-hydroxyacyl-CoA dehydrogenase NAD binding" evidence="50">
    <location>
        <begin position="584"/>
        <end position="769"/>
    </location>
</feature>
<evidence type="ECO:0000313" key="52">
    <source>
        <dbReference type="Proteomes" id="UP000438429"/>
    </source>
</evidence>
<comment type="similarity">
    <text evidence="8">Belongs to the cytochrome P450 family.</text>
</comment>
<dbReference type="InterPro" id="IPR017972">
    <property type="entry name" value="Cyt_P450_CS"/>
</dbReference>
<evidence type="ECO:0000256" key="38">
    <source>
        <dbReference type="ARBA" id="ARBA00058812"/>
    </source>
</evidence>
<dbReference type="FunFam" id="1.10.630.10:FF:000017">
    <property type="entry name" value="cytochrome P450 2U1 isoform X1"/>
    <property type="match status" value="1"/>
</dbReference>
<evidence type="ECO:0000256" key="45">
    <source>
        <dbReference type="ARBA" id="ARBA00079181"/>
    </source>
</evidence>
<reference evidence="51 52" key="1">
    <citation type="submission" date="2019-06" db="EMBL/GenBank/DDBJ databases">
        <title>Draft genomes of female and male turbot (Scophthalmus maximus).</title>
        <authorList>
            <person name="Xu H."/>
            <person name="Xu X.-W."/>
            <person name="Shao C."/>
            <person name="Chen S."/>
        </authorList>
    </citation>
    <scope>NUCLEOTIDE SEQUENCE [LARGE SCALE GENOMIC DNA]</scope>
    <source>
        <strain evidence="51">Ysfricsl-2016a</strain>
        <tissue evidence="51">Blood</tissue>
    </source>
</reference>
<evidence type="ECO:0000256" key="18">
    <source>
        <dbReference type="ARBA" id="ARBA00022871"/>
    </source>
</evidence>
<evidence type="ECO:0000256" key="4">
    <source>
        <dbReference type="ARBA" id="ARBA00004448"/>
    </source>
</evidence>
<dbReference type="GO" id="GO:0102033">
    <property type="term" value="F:long-chain fatty acid omega-hydroxylase activity"/>
    <property type="evidence" value="ECO:0007669"/>
    <property type="project" value="UniProtKB-EC"/>
</dbReference>
<dbReference type="EMBL" id="VEVO01000009">
    <property type="protein sequence ID" value="KAF0037313.1"/>
    <property type="molecule type" value="Genomic_DNA"/>
</dbReference>
<evidence type="ECO:0000256" key="29">
    <source>
        <dbReference type="ARBA" id="ARBA00023278"/>
    </source>
</evidence>
<comment type="catalytic activity">
    <reaction evidence="33">
        <text>(3S)-hydroxydecanoyl-CoA + NAD(+) = 3-oxodecanoyl-CoA + NADH + H(+)</text>
        <dbReference type="Rhea" id="RHEA:31187"/>
        <dbReference type="ChEBI" id="CHEBI:15378"/>
        <dbReference type="ChEBI" id="CHEBI:57540"/>
        <dbReference type="ChEBI" id="CHEBI:57945"/>
        <dbReference type="ChEBI" id="CHEBI:62548"/>
        <dbReference type="ChEBI" id="CHEBI:62616"/>
    </reaction>
</comment>
<comment type="function">
    <text evidence="38">A cytochrome P450 monooxygenase involved in the metabolism of arachidonic acid and its conjugates. Mechanistically, uses molecular oxygen inserting one oxygen atom into a substrate, and reducing the second into a water molecule, with two electrons provided by NADPH via cytochrome P450 reductase (CPR; NADPH-ferrihemoprotein reductase). Acts as an omega and omega-1 hydroxylase for arachidonic acid and possibly for other long chain fatty acids. May modulate the arachidonic acid signaling pathway and play a role in other fatty acid signaling processes. May down-regulate the biological activities of N-arachidonoyl-serotonin, an endocannabinoid that has anti-nociceptive effects through inhibition of fatty acid amide hydrolase FAAH, TRPV1 receptor and T-type calcium channels. Catalyzes C-2 oxidation of the indole ring of N-arachidonoyl-serotonin forming a less active product 2-oxo-N-arachidonoyl-serotonin.</text>
</comment>
<comment type="pathway">
    <text evidence="6">Lipid metabolism; fatty acid beta-oxidation.</text>
</comment>
<evidence type="ECO:0000313" key="51">
    <source>
        <dbReference type="EMBL" id="KAF0037313.1"/>
    </source>
</evidence>
<sequence length="869" mass="95781">MFPLSLLEDVIGSLFSRVNIGAAVVSLLVFHLVRVYQKQRHLANVPPGPKPWPVVGNFGAFLVPSFLKKRFRPQPGAEGSGAPKHAAGILTELANVYGDVFSLFVGSQLIVVFNGYEVVRDAFSNHAEEFSDRPDVPAVTIMTKRKGIVFAPYGPIWKKQRKFCHTMLRTFGLGKLSFEPRILQELATVKTELLRLNDESGGAGVDLAPLIGNAVSNVICSMTLGQRFHHEDHEFHMLLGLMERGLEICVNSPAVLINIFPLLYYLPFGVFKELRQVERDITVFLKRIIAKHRETLDPENPRDLVDMYLKEILAQQASGQADSSFTDDYLFYIVGDLFIAGTDTTTNSVLWILLYMVLYPDIQDKVQAEIDDVVGKHRVPSLTDKGSLPFTEATIMEVQRLIVVVPLGIPHMASKTTEFRGYTIPKGTVILANLWSVHRDPTLWDDPDSFNPARFLDDDGTLRRKECFIPFGIGRRVCMGEQLAKMELFLTVTCLLQAFKFRLPEGTPPPPLHGRFGLTLAPCPFTVQHANAPIALTLTSEGRRGVTTPDPLLSRAAPRTMAFFTHHVCRGLLTSAARHVVIKHVMIIGGGQMGAGVAQVAASTGHSVTLVDTSDDILKKAVKGIEGSLKRVVKKKFADKPEAGEEFVQKVLQNVSTSTDAGSAAQGADLVLEAIVENLKIKQDLFSGLDKLAPAHTIFASNTSSLPISDIASSTNRLDRFGGLHFFNPVPMMKLVEVIGTSATSQETFDSLLNFSKMLGKTPVSCKDTPGFIVNRLLVPYIVEAIRLHERGHGSKEDIDIAMKLGAGYPMGPFELSDYVGLDTMKFIMDGWNEKDPDNALFAPSEMVNKLVAEGKYGKKTGEGFYKYK</sequence>
<keyword evidence="15" id="KW-0256">Endoplasmic reticulum</keyword>
<evidence type="ECO:0000256" key="19">
    <source>
        <dbReference type="ARBA" id="ARBA00022946"/>
    </source>
</evidence>
<evidence type="ECO:0000256" key="3">
    <source>
        <dbReference type="ARBA" id="ARBA00004305"/>
    </source>
</evidence>
<dbReference type="EC" id="1.14.14.80" evidence="41"/>
<dbReference type="Gene3D" id="3.40.50.720">
    <property type="entry name" value="NAD(P)-binding Rossmann-like Domain"/>
    <property type="match status" value="1"/>
</dbReference>
<evidence type="ECO:0000256" key="24">
    <source>
        <dbReference type="ARBA" id="ARBA00023027"/>
    </source>
</evidence>
<evidence type="ECO:0000256" key="14">
    <source>
        <dbReference type="ARBA" id="ARBA00022792"/>
    </source>
</evidence>
<comment type="catalytic activity">
    <reaction evidence="37">
        <text>(3S)-3-hydroxybutanoyl-CoA + NAD(+) = acetoacetyl-CoA + NADH + H(+)</text>
        <dbReference type="Rhea" id="RHEA:30799"/>
        <dbReference type="ChEBI" id="CHEBI:15378"/>
        <dbReference type="ChEBI" id="CHEBI:57286"/>
        <dbReference type="ChEBI" id="CHEBI:57316"/>
        <dbReference type="ChEBI" id="CHEBI:57540"/>
        <dbReference type="ChEBI" id="CHEBI:57945"/>
    </reaction>
</comment>
<evidence type="ECO:0000256" key="34">
    <source>
        <dbReference type="ARBA" id="ARBA00052159"/>
    </source>
</evidence>
<dbReference type="InterPro" id="IPR013328">
    <property type="entry name" value="6PGD_dom2"/>
</dbReference>
<accession>A0A6A4STM6</accession>
<comment type="subcellular location">
    <subcellularLocation>
        <location evidence="5">Endoplasmic reticulum membrane</location>
        <topology evidence="5">Multi-pass membrane protein</topology>
    </subcellularLocation>
    <subcellularLocation>
        <location evidence="2">Microsome membrane</location>
        <topology evidence="2">Multi-pass membrane protein</topology>
    </subcellularLocation>
    <subcellularLocation>
        <location evidence="4">Mitochondrion inner membrane</location>
        <topology evidence="4">Multi-pass membrane protein</topology>
    </subcellularLocation>
    <subcellularLocation>
        <location evidence="3">Mitochondrion matrix</location>
    </subcellularLocation>
</comment>
<dbReference type="GO" id="GO:0006805">
    <property type="term" value="P:xenobiotic metabolic process"/>
    <property type="evidence" value="ECO:0007669"/>
    <property type="project" value="TreeGrafter"/>
</dbReference>
<keyword evidence="19" id="KW-0809">Transit peptide</keyword>
<dbReference type="AlphaFoldDB" id="A0A6A4STM6"/>
<evidence type="ECO:0000256" key="33">
    <source>
        <dbReference type="ARBA" id="ARBA00051510"/>
    </source>
</evidence>
<dbReference type="InterPro" id="IPR036396">
    <property type="entry name" value="Cyt_P450_sf"/>
</dbReference>
<dbReference type="PANTHER" id="PTHR24300">
    <property type="entry name" value="CYTOCHROME P450 508A4-RELATED"/>
    <property type="match status" value="1"/>
</dbReference>
<keyword evidence="21" id="KW-0007">Acetylation</keyword>
<feature type="binding site" description="axial binding residue" evidence="47">
    <location>
        <position position="478"/>
    </location>
    <ligand>
        <name>heme</name>
        <dbReference type="ChEBI" id="CHEBI:30413"/>
    </ligand>
    <ligandPart>
        <name>Fe</name>
        <dbReference type="ChEBI" id="CHEBI:18248"/>
    </ligandPart>
</feature>
<keyword evidence="23 47" id="KW-0408">Iron</keyword>
<dbReference type="SUPFAM" id="SSF51735">
    <property type="entry name" value="NAD(P)-binding Rossmann-fold domains"/>
    <property type="match status" value="1"/>
</dbReference>
<evidence type="ECO:0000256" key="43">
    <source>
        <dbReference type="ARBA" id="ARBA00071676"/>
    </source>
</evidence>
<dbReference type="Gene3D" id="1.10.1040.10">
    <property type="entry name" value="N-(1-d-carboxylethyl)-l-norvaline Dehydrogenase, domain 2"/>
    <property type="match status" value="1"/>
</dbReference>
<evidence type="ECO:0000256" key="48">
    <source>
        <dbReference type="SAM" id="Phobius"/>
    </source>
</evidence>
<keyword evidence="13" id="KW-0221">Differentiation</keyword>
<dbReference type="GO" id="GO:0030154">
    <property type="term" value="P:cell differentiation"/>
    <property type="evidence" value="ECO:0007669"/>
    <property type="project" value="UniProtKB-KW"/>
</dbReference>
<comment type="catalytic activity">
    <reaction evidence="34">
        <text>N-[(5Z,8Z,11Z,14Z)-eicosatetraenoyl]-serotonin + reduced [NADPH--hemoprotein reductase] + O2 = 2-oxo-N-[(5Z,8Z,11Z,14Z)-eicosatetraenoyl]-serotonin + oxidized [NADPH--hemoprotein reductase] + H2O + H(+)</text>
        <dbReference type="Rhea" id="RHEA:50296"/>
        <dbReference type="Rhea" id="RHEA-COMP:11964"/>
        <dbReference type="Rhea" id="RHEA-COMP:11965"/>
        <dbReference type="ChEBI" id="CHEBI:15377"/>
        <dbReference type="ChEBI" id="CHEBI:15378"/>
        <dbReference type="ChEBI" id="CHEBI:15379"/>
        <dbReference type="ChEBI" id="CHEBI:57618"/>
        <dbReference type="ChEBI" id="CHEBI:58210"/>
        <dbReference type="ChEBI" id="CHEBI:132255"/>
        <dbReference type="ChEBI" id="CHEBI:132256"/>
    </reaction>
    <physiologicalReaction direction="left-to-right" evidence="34">
        <dbReference type="Rhea" id="RHEA:50297"/>
    </physiologicalReaction>
</comment>
<dbReference type="InterPro" id="IPR006180">
    <property type="entry name" value="3-OHacyl-CoA_DH_CS"/>
</dbReference>
<keyword evidence="22" id="KW-0560">Oxidoreductase</keyword>
<dbReference type="PROSITE" id="PS00067">
    <property type="entry name" value="3HCDH"/>
    <property type="match status" value="1"/>
</dbReference>
<comment type="catalytic activity">
    <reaction evidence="35">
        <text>(3S)-hydroxyhexadecanoyl-CoA + NAD(+) = 3-oxohexadecanoyl-CoA + NADH + H(+)</text>
        <dbReference type="Rhea" id="RHEA:31159"/>
        <dbReference type="ChEBI" id="CHEBI:15378"/>
        <dbReference type="ChEBI" id="CHEBI:57349"/>
        <dbReference type="ChEBI" id="CHEBI:57540"/>
        <dbReference type="ChEBI" id="CHEBI:57945"/>
        <dbReference type="ChEBI" id="CHEBI:62613"/>
    </reaction>
</comment>
<dbReference type="PRINTS" id="PR01686">
    <property type="entry name" value="EP450ICYP2D"/>
</dbReference>
<dbReference type="GO" id="GO:0003857">
    <property type="term" value="F:(3S)-3-hydroxyacyl-CoA dehydrogenase (NAD+) activity"/>
    <property type="evidence" value="ECO:0007669"/>
    <property type="project" value="UniProtKB-EC"/>
</dbReference>
<evidence type="ECO:0000256" key="25">
    <source>
        <dbReference type="ARBA" id="ARBA00023033"/>
    </source>
</evidence>
<dbReference type="Gene3D" id="1.10.630.10">
    <property type="entry name" value="Cytochrome P450"/>
    <property type="match status" value="1"/>
</dbReference>
<evidence type="ECO:0000256" key="28">
    <source>
        <dbReference type="ARBA" id="ARBA00023136"/>
    </source>
</evidence>
<evidence type="ECO:0000256" key="42">
    <source>
        <dbReference type="ARBA" id="ARBA00067282"/>
    </source>
</evidence>
<dbReference type="FunFam" id="3.40.50.720:FF:000258">
    <property type="entry name" value="Hydroxyacyl-coenzyme A dehydrogenase, mitochondrial"/>
    <property type="match status" value="1"/>
</dbReference>
<dbReference type="InterPro" id="IPR050182">
    <property type="entry name" value="Cytochrome_P450_fam2"/>
</dbReference>
<dbReference type="PROSITE" id="PS00086">
    <property type="entry name" value="CYTOCHROME_P450"/>
    <property type="match status" value="1"/>
</dbReference>
<evidence type="ECO:0000256" key="2">
    <source>
        <dbReference type="ARBA" id="ARBA00004154"/>
    </source>
</evidence>
<keyword evidence="28 48" id="KW-0472">Membrane</keyword>
<evidence type="ECO:0000256" key="32">
    <source>
        <dbReference type="ARBA" id="ARBA00051320"/>
    </source>
</evidence>
<dbReference type="SUPFAM" id="SSF48264">
    <property type="entry name" value="Cytochrome P450"/>
    <property type="match status" value="1"/>
</dbReference>
<dbReference type="InterPro" id="IPR008927">
    <property type="entry name" value="6-PGluconate_DH-like_C_sf"/>
</dbReference>
<dbReference type="GO" id="GO:0006631">
    <property type="term" value="P:fatty acid metabolic process"/>
    <property type="evidence" value="ECO:0007669"/>
    <property type="project" value="UniProtKB-KW"/>
</dbReference>
<comment type="similarity">
    <text evidence="7">Belongs to the 3-hydroxyacyl-CoA dehydrogenase family.</text>
</comment>
<dbReference type="Pfam" id="PF00067">
    <property type="entry name" value="p450"/>
    <property type="match status" value="1"/>
</dbReference>
<evidence type="ECO:0000256" key="20">
    <source>
        <dbReference type="ARBA" id="ARBA00022989"/>
    </source>
</evidence>
<evidence type="ECO:0000256" key="46">
    <source>
        <dbReference type="ARBA" id="ARBA00079904"/>
    </source>
</evidence>
<dbReference type="InterPro" id="IPR001128">
    <property type="entry name" value="Cyt_P450"/>
</dbReference>
<evidence type="ECO:0000256" key="13">
    <source>
        <dbReference type="ARBA" id="ARBA00022782"/>
    </source>
</evidence>
<evidence type="ECO:0000256" key="15">
    <source>
        <dbReference type="ARBA" id="ARBA00022824"/>
    </source>
</evidence>
<dbReference type="GO" id="GO:0020037">
    <property type="term" value="F:heme binding"/>
    <property type="evidence" value="ECO:0007669"/>
    <property type="project" value="InterPro"/>
</dbReference>
<evidence type="ECO:0000256" key="39">
    <source>
        <dbReference type="ARBA" id="ARBA00059837"/>
    </source>
</evidence>
<evidence type="ECO:0000256" key="40">
    <source>
        <dbReference type="ARBA" id="ARBA00065273"/>
    </source>
</evidence>
<comment type="subunit">
    <text evidence="40">Homodimer. Interacts with GLUD1; this interaction inhibits the activation of glutamate dehydrogenase 1 (GLUD1).</text>
</comment>
<dbReference type="PANTHER" id="PTHR24300:SF397">
    <property type="entry name" value="CYTOCHROME P450 2U1"/>
    <property type="match status" value="1"/>
</dbReference>
<evidence type="ECO:0000256" key="17">
    <source>
        <dbReference type="ARBA" id="ARBA00022848"/>
    </source>
</evidence>
<organism evidence="51 52">
    <name type="scientific">Scophthalmus maximus</name>
    <name type="common">Turbot</name>
    <name type="synonym">Psetta maxima</name>
    <dbReference type="NCBI Taxonomy" id="52904"/>
    <lineage>
        <taxon>Eukaryota</taxon>
        <taxon>Metazoa</taxon>
        <taxon>Chordata</taxon>
        <taxon>Craniata</taxon>
        <taxon>Vertebrata</taxon>
        <taxon>Euteleostomi</taxon>
        <taxon>Actinopterygii</taxon>
        <taxon>Neopterygii</taxon>
        <taxon>Teleostei</taxon>
        <taxon>Neoteleostei</taxon>
        <taxon>Acanthomorphata</taxon>
        <taxon>Carangaria</taxon>
        <taxon>Pleuronectiformes</taxon>
        <taxon>Pleuronectoidei</taxon>
        <taxon>Scophthalmidae</taxon>
        <taxon>Scophthalmus</taxon>
    </lineage>
</organism>
<evidence type="ECO:0000256" key="23">
    <source>
        <dbReference type="ARBA" id="ARBA00023004"/>
    </source>
</evidence>
<evidence type="ECO:0000256" key="31">
    <source>
        <dbReference type="ARBA" id="ARBA00049556"/>
    </source>
</evidence>
<dbReference type="InterPro" id="IPR002401">
    <property type="entry name" value="Cyt_P450_E_grp-I"/>
</dbReference>
<keyword evidence="17" id="KW-0492">Microsome</keyword>
<keyword evidence="25" id="KW-0503">Monooxygenase</keyword>
<evidence type="ECO:0000256" key="1">
    <source>
        <dbReference type="ARBA" id="ARBA00001971"/>
    </source>
</evidence>
<dbReference type="InterPro" id="IPR006176">
    <property type="entry name" value="3-OHacyl-CoA_DH_NAD-bd"/>
</dbReference>
<comment type="catalytic activity">
    <reaction evidence="36">
        <text>an omega-methyl-long-chain fatty acid + reduced [NADPH--hemoprotein reductase] + O2 = an omega-hydroxy-long-chain fatty acid + oxidized [NADPH--hemoprotein reductase] + H2O + H(+)</text>
        <dbReference type="Rhea" id="RHEA:56748"/>
        <dbReference type="Rhea" id="RHEA-COMP:11964"/>
        <dbReference type="Rhea" id="RHEA-COMP:11965"/>
        <dbReference type="ChEBI" id="CHEBI:15377"/>
        <dbReference type="ChEBI" id="CHEBI:15378"/>
        <dbReference type="ChEBI" id="CHEBI:15379"/>
        <dbReference type="ChEBI" id="CHEBI:57618"/>
        <dbReference type="ChEBI" id="CHEBI:58210"/>
        <dbReference type="ChEBI" id="CHEBI:140991"/>
        <dbReference type="ChEBI" id="CHEBI:140992"/>
        <dbReference type="EC" id="1.14.14.80"/>
    </reaction>
    <physiologicalReaction direction="left-to-right" evidence="36">
        <dbReference type="Rhea" id="RHEA:56749"/>
    </physiologicalReaction>
</comment>
<feature type="transmembrane region" description="Helical" evidence="48">
    <location>
        <begin position="14"/>
        <end position="33"/>
    </location>
</feature>
<keyword evidence="10 47" id="KW-0349">Heme</keyword>
<comment type="catalytic activity">
    <reaction evidence="30">
        <text>(5Z,8Z,11Z,14Z)-eicosatetraenoate + reduced [NADPH--hemoprotein reductase] + O2 = 19-hydroxy-(5Z,8Z,11Z,14Z)-eicosatetraenoate + oxidized [NADPH--hemoprotein reductase] + H2O + H(+)</text>
        <dbReference type="Rhea" id="RHEA:39759"/>
        <dbReference type="Rhea" id="RHEA-COMP:11964"/>
        <dbReference type="Rhea" id="RHEA-COMP:11965"/>
        <dbReference type="ChEBI" id="CHEBI:15377"/>
        <dbReference type="ChEBI" id="CHEBI:15378"/>
        <dbReference type="ChEBI" id="CHEBI:15379"/>
        <dbReference type="ChEBI" id="CHEBI:32395"/>
        <dbReference type="ChEBI" id="CHEBI:57618"/>
        <dbReference type="ChEBI" id="CHEBI:58210"/>
        <dbReference type="ChEBI" id="CHEBI:76627"/>
    </reaction>
    <physiologicalReaction direction="left-to-right" evidence="30">
        <dbReference type="Rhea" id="RHEA:39760"/>
    </physiologicalReaction>
</comment>
<dbReference type="InterPro" id="IPR006108">
    <property type="entry name" value="3HC_DH_C"/>
</dbReference>
<evidence type="ECO:0000256" key="22">
    <source>
        <dbReference type="ARBA" id="ARBA00023002"/>
    </source>
</evidence>
<feature type="transmembrane region" description="Helical" evidence="48">
    <location>
        <begin position="245"/>
        <end position="266"/>
    </location>
</feature>
<evidence type="ECO:0000256" key="41">
    <source>
        <dbReference type="ARBA" id="ARBA00066560"/>
    </source>
</evidence>
<evidence type="ECO:0000256" key="26">
    <source>
        <dbReference type="ARBA" id="ARBA00023098"/>
    </source>
</evidence>
<evidence type="ECO:0000256" key="37">
    <source>
        <dbReference type="ARBA" id="ARBA00052692"/>
    </source>
</evidence>
<dbReference type="GO" id="GO:0005743">
    <property type="term" value="C:mitochondrial inner membrane"/>
    <property type="evidence" value="ECO:0007669"/>
    <property type="project" value="UniProtKB-SubCell"/>
</dbReference>
<evidence type="ECO:0000256" key="47">
    <source>
        <dbReference type="PIRSR" id="PIRSR602401-1"/>
    </source>
</evidence>
<name>A0A6A4STM6_SCOMX</name>
<dbReference type="PRINTS" id="PR00385">
    <property type="entry name" value="P450"/>
</dbReference>
<evidence type="ECO:0000256" key="5">
    <source>
        <dbReference type="ARBA" id="ARBA00004477"/>
    </source>
</evidence>
<gene>
    <name evidence="51" type="ORF">F2P81_010187</name>
</gene>
<comment type="cofactor">
    <cofactor evidence="1 47">
        <name>heme</name>
        <dbReference type="ChEBI" id="CHEBI:30413"/>
    </cofactor>
</comment>
<keyword evidence="12 47" id="KW-0479">Metal-binding</keyword>
<dbReference type="PRINTS" id="PR00463">
    <property type="entry name" value="EP450I"/>
</dbReference>
<protein>
    <recommendedName>
        <fullName evidence="42">Cytochrome P450 2U1</fullName>
        <ecNumber evidence="9">1.1.1.35</ecNumber>
        <ecNumber evidence="41">1.14.14.80</ecNumber>
    </recommendedName>
    <alternativeName>
        <fullName evidence="43">Hydroxyacyl-coenzyme A dehydrogenase, mitochondrial</fullName>
    </alternativeName>
    <alternativeName>
        <fullName evidence="45">Long-chain fatty acid omega-monooxygenase</fullName>
    </alternativeName>
    <alternativeName>
        <fullName evidence="44">Medium and short-chain L-3-hydroxyacyl-coenzyme A dehydrogenase</fullName>
    </alternativeName>
    <alternativeName>
        <fullName evidence="46">Short-chain 3-hydroxyacyl-CoA dehydrogenase</fullName>
    </alternativeName>
</protein>
<dbReference type="InterPro" id="IPR008069">
    <property type="entry name" value="Cyt_P450_E_grp-I_CYP2D-like"/>
</dbReference>
<evidence type="ECO:0000256" key="12">
    <source>
        <dbReference type="ARBA" id="ARBA00022723"/>
    </source>
</evidence>
<feature type="domain" description="3-hydroxyacyl-CoA dehydrogenase C-terminal" evidence="49">
    <location>
        <begin position="771"/>
        <end position="868"/>
    </location>
</feature>
<dbReference type="SUPFAM" id="SSF48179">
    <property type="entry name" value="6-phosphogluconate dehydrogenase C-terminal domain-like"/>
    <property type="match status" value="1"/>
</dbReference>
<keyword evidence="11 48" id="KW-0812">Transmembrane</keyword>
<dbReference type="InterPro" id="IPR036291">
    <property type="entry name" value="NAD(P)-bd_dom_sf"/>
</dbReference>
<keyword evidence="14" id="KW-0999">Mitochondrion inner membrane</keyword>
<dbReference type="Pfam" id="PF02737">
    <property type="entry name" value="3HCDH_N"/>
    <property type="match status" value="1"/>
</dbReference>
<comment type="function">
    <text evidence="39">Mitochondrial fatty acid beta-oxidation enzyme that catalyzes the third step of the beta-oxidation cycle for medium and short-chain 3-hydroxy fatty acyl-CoAs (C4 to C10). Plays a role in the control of insulin secretion by inhibiting the activation of glutamate dehydrogenase 1 (GLUD1), an enzyme that has an important role in regulating amino acid-induced insulin secretion. Plays a role in the maintenance of normal spermatogenesis through the reduction of fatty acid accumulation in the testes.</text>
</comment>
<keyword evidence="27" id="KW-0496">Mitochondrion</keyword>
<keyword evidence="26" id="KW-0443">Lipid metabolism</keyword>
<evidence type="ECO:0000256" key="35">
    <source>
        <dbReference type="ARBA" id="ARBA00052282"/>
    </source>
</evidence>
<keyword evidence="20 48" id="KW-1133">Transmembrane helix</keyword>
<comment type="caution">
    <text evidence="51">The sequence shown here is derived from an EMBL/GenBank/DDBJ whole genome shotgun (WGS) entry which is preliminary data.</text>
</comment>
<dbReference type="GO" id="GO:0005789">
    <property type="term" value="C:endoplasmic reticulum membrane"/>
    <property type="evidence" value="ECO:0007669"/>
    <property type="project" value="UniProtKB-SubCell"/>
</dbReference>
<evidence type="ECO:0000256" key="30">
    <source>
        <dbReference type="ARBA" id="ARBA00049206"/>
    </source>
</evidence>
<evidence type="ECO:0000256" key="27">
    <source>
        <dbReference type="ARBA" id="ARBA00023128"/>
    </source>
</evidence>
<evidence type="ECO:0000256" key="36">
    <source>
        <dbReference type="ARBA" id="ARBA00052378"/>
    </source>
</evidence>
<keyword evidence="29" id="KW-0379">Hydroxylation</keyword>
<dbReference type="GO" id="GO:0008395">
    <property type="term" value="F:steroid hydroxylase activity"/>
    <property type="evidence" value="ECO:0007669"/>
    <property type="project" value="TreeGrafter"/>
</dbReference>
<keyword evidence="24" id="KW-0520">NAD</keyword>
<keyword evidence="16" id="KW-0276">Fatty acid metabolism</keyword>
<dbReference type="GO" id="GO:0007283">
    <property type="term" value="P:spermatogenesis"/>
    <property type="evidence" value="ECO:0007669"/>
    <property type="project" value="UniProtKB-KW"/>
</dbReference>
<evidence type="ECO:0000256" key="44">
    <source>
        <dbReference type="ARBA" id="ARBA00077615"/>
    </source>
</evidence>
<evidence type="ECO:0000259" key="50">
    <source>
        <dbReference type="Pfam" id="PF02737"/>
    </source>
</evidence>
<dbReference type="Proteomes" id="UP000438429">
    <property type="component" value="Unassembled WGS sequence"/>
</dbReference>
<dbReference type="FunFam" id="1.10.1040.10:FF:000019">
    <property type="entry name" value="3-hydroxybutyryl-CoA dehydrogenase FadB2"/>
    <property type="match status" value="1"/>
</dbReference>
<dbReference type="Pfam" id="PF00725">
    <property type="entry name" value="3HCDH"/>
    <property type="match status" value="1"/>
</dbReference>
<dbReference type="GO" id="GO:0070403">
    <property type="term" value="F:NAD+ binding"/>
    <property type="evidence" value="ECO:0007669"/>
    <property type="project" value="InterPro"/>
</dbReference>
<comment type="catalytic activity">
    <reaction evidence="32">
        <text>(5Z,8Z,11Z,14Z)-eicosatetraenoate + reduced [NADPH--hemoprotein reductase] + O2 = 20-hydroxy-(5Z,8Z,11Z,14Z)-eicosatetraenoate + oxidized [NADPH--hemoprotein reductase] + H2O + H(+)</text>
        <dbReference type="Rhea" id="RHEA:39755"/>
        <dbReference type="Rhea" id="RHEA-COMP:11964"/>
        <dbReference type="Rhea" id="RHEA-COMP:11965"/>
        <dbReference type="ChEBI" id="CHEBI:15377"/>
        <dbReference type="ChEBI" id="CHEBI:15378"/>
        <dbReference type="ChEBI" id="CHEBI:15379"/>
        <dbReference type="ChEBI" id="CHEBI:32395"/>
        <dbReference type="ChEBI" id="CHEBI:57618"/>
        <dbReference type="ChEBI" id="CHEBI:58210"/>
        <dbReference type="ChEBI" id="CHEBI:76624"/>
    </reaction>
    <physiologicalReaction direction="left-to-right" evidence="32">
        <dbReference type="Rhea" id="RHEA:39756"/>
    </physiologicalReaction>
</comment>